<keyword evidence="2" id="KW-1185">Reference proteome</keyword>
<proteinExistence type="predicted"/>
<organism evidence="1 2">
    <name type="scientific">Mariniplasma anaerobium</name>
    <dbReference type="NCBI Taxonomy" id="2735436"/>
    <lineage>
        <taxon>Bacteria</taxon>
        <taxon>Bacillati</taxon>
        <taxon>Mycoplasmatota</taxon>
        <taxon>Mollicutes</taxon>
        <taxon>Acholeplasmatales</taxon>
        <taxon>Acholeplasmataceae</taxon>
        <taxon>Mariniplasma</taxon>
    </lineage>
</organism>
<name>A0A7U9TIU1_9MOLU</name>
<dbReference type="RefSeq" id="WP_176239772.1">
    <property type="nucleotide sequence ID" value="NZ_AP024412.1"/>
</dbReference>
<sequence>MFEKLKNMFMFKNTRRQKIIYLSIWTIFTGLIFISIFDSFDDKVLLIALYVLTWIINLSLALLPIRNKD</sequence>
<dbReference type="AlphaFoldDB" id="A0A7U9TIU1"/>
<accession>A0A7U9TIU1</accession>
<reference evidence="1" key="1">
    <citation type="submission" date="2021-01" db="EMBL/GenBank/DDBJ databases">
        <title>Draft genome sequence of Acholeplasmataceae bacterium strain Mahy22.</title>
        <authorList>
            <person name="Watanabe M."/>
            <person name="Kojima H."/>
            <person name="Fukui M."/>
        </authorList>
    </citation>
    <scope>NUCLEOTIDE SEQUENCE</scope>
    <source>
        <strain evidence="1">Mahy22</strain>
    </source>
</reference>
<evidence type="ECO:0000313" key="2">
    <source>
        <dbReference type="Proteomes" id="UP000620133"/>
    </source>
</evidence>
<evidence type="ECO:0000313" key="1">
    <source>
        <dbReference type="EMBL" id="BCR35927.1"/>
    </source>
</evidence>
<dbReference type="Proteomes" id="UP000620133">
    <property type="component" value="Chromosome"/>
</dbReference>
<gene>
    <name evidence="1" type="ORF">MPAN_008200</name>
</gene>
<protein>
    <submittedName>
        <fullName evidence="1">Uncharacterized protein</fullName>
    </submittedName>
</protein>
<dbReference type="EMBL" id="AP024412">
    <property type="protein sequence ID" value="BCR35927.1"/>
    <property type="molecule type" value="Genomic_DNA"/>
</dbReference>
<dbReference type="KEGG" id="manr:MPAN_008200"/>